<protein>
    <submittedName>
        <fullName evidence="2">Heptaprenyl diphosphate synthase</fullName>
    </submittedName>
</protein>
<dbReference type="PIRSF" id="PIRSF027391">
    <property type="entry name" value="Hpre_diP_synt_I"/>
    <property type="match status" value="1"/>
</dbReference>
<feature type="transmembrane region" description="Helical" evidence="1">
    <location>
        <begin position="113"/>
        <end position="135"/>
    </location>
</feature>
<feature type="transmembrane region" description="Helical" evidence="1">
    <location>
        <begin position="77"/>
        <end position="101"/>
    </location>
</feature>
<dbReference type="Pfam" id="PF07456">
    <property type="entry name" value="Hpre_diP_synt_I"/>
    <property type="match status" value="1"/>
</dbReference>
<organism evidence="2 3">
    <name type="scientific">Paenibacillus campinasensis</name>
    <dbReference type="NCBI Taxonomy" id="66347"/>
    <lineage>
        <taxon>Bacteria</taxon>
        <taxon>Bacillati</taxon>
        <taxon>Bacillota</taxon>
        <taxon>Bacilli</taxon>
        <taxon>Bacillales</taxon>
        <taxon>Paenibacillaceae</taxon>
        <taxon>Paenibacillus</taxon>
    </lineage>
</organism>
<evidence type="ECO:0000256" key="1">
    <source>
        <dbReference type="SAM" id="Phobius"/>
    </source>
</evidence>
<keyword evidence="1" id="KW-1133">Transmembrane helix</keyword>
<name>A0A268EZ94_9BACL</name>
<keyword evidence="1" id="KW-0472">Membrane</keyword>
<dbReference type="InterPro" id="IPR010898">
    <property type="entry name" value="Hpre_diP_synth_I"/>
</dbReference>
<comment type="caution">
    <text evidence="2">The sequence shown here is derived from an EMBL/GenBank/DDBJ whole genome shotgun (WGS) entry which is preliminary data.</text>
</comment>
<evidence type="ECO:0000313" key="2">
    <source>
        <dbReference type="EMBL" id="PAD78447.1"/>
    </source>
</evidence>
<accession>A0A268EZ94</accession>
<reference evidence="2 3" key="1">
    <citation type="submission" date="2017-07" db="EMBL/GenBank/DDBJ databases">
        <title>Isolation and whole genome analysis of endospore-forming bacteria from heroin.</title>
        <authorList>
            <person name="Kalinowski J."/>
            <person name="Ahrens B."/>
            <person name="Al-Dilaimi A."/>
            <person name="Winkler A."/>
            <person name="Wibberg D."/>
            <person name="Schleenbecker U."/>
            <person name="Ruckert C."/>
            <person name="Wolfel R."/>
            <person name="Grass G."/>
        </authorList>
    </citation>
    <scope>NUCLEOTIDE SEQUENCE [LARGE SCALE GENOMIC DNA]</scope>
    <source>
        <strain evidence="2 3">7537-G1</strain>
    </source>
</reference>
<gene>
    <name evidence="2" type="ORF">CHH67_06710</name>
</gene>
<dbReference type="InterPro" id="IPR014535">
    <property type="entry name" value="Hpre_diP_synt_I"/>
</dbReference>
<feature type="transmembrane region" description="Helical" evidence="1">
    <location>
        <begin position="15"/>
        <end position="39"/>
    </location>
</feature>
<dbReference type="AlphaFoldDB" id="A0A268EZ94"/>
<dbReference type="EMBL" id="NPBY01000021">
    <property type="protein sequence ID" value="PAD78447.1"/>
    <property type="molecule type" value="Genomic_DNA"/>
</dbReference>
<keyword evidence="1" id="KW-0812">Transmembrane</keyword>
<feature type="transmembrane region" description="Helical" evidence="1">
    <location>
        <begin position="51"/>
        <end position="71"/>
    </location>
</feature>
<feature type="transmembrane region" description="Helical" evidence="1">
    <location>
        <begin position="141"/>
        <end position="163"/>
    </location>
</feature>
<evidence type="ECO:0000313" key="3">
    <source>
        <dbReference type="Proteomes" id="UP000215596"/>
    </source>
</evidence>
<sequence length="183" mass="19253">MSMAQLHDPQGLRRLTIIAICASLSVVLGVLEALIPFAVTIPGAKLGLGNIMVLTCLVTLGGRDALWLVLLKTLLTAFILGTFSTFMFSLLGSLCSLLLMFAMLRLGRSSFSLIGVSVAGGVAHNAGQLLAAAMVLGTTKIFYYFPVLVLTGLITGIFVGMAARHLISSLARIDHGGVFQTES</sequence>
<dbReference type="Gene3D" id="1.10.1760.20">
    <property type="match status" value="1"/>
</dbReference>
<dbReference type="Proteomes" id="UP000215596">
    <property type="component" value="Unassembled WGS sequence"/>
</dbReference>
<dbReference type="OrthoDB" id="9799095at2"/>
<proteinExistence type="predicted"/>